<organism evidence="1 2">
    <name type="scientific">Butyrivibrio fibrisolvens DSM 3071</name>
    <dbReference type="NCBI Taxonomy" id="1121131"/>
    <lineage>
        <taxon>Bacteria</taxon>
        <taxon>Bacillati</taxon>
        <taxon>Bacillota</taxon>
        <taxon>Clostridia</taxon>
        <taxon>Lachnospirales</taxon>
        <taxon>Lachnospiraceae</taxon>
        <taxon>Butyrivibrio</taxon>
    </lineage>
</organism>
<evidence type="ECO:0000313" key="2">
    <source>
        <dbReference type="Proteomes" id="UP000184278"/>
    </source>
</evidence>
<sequence length="186" mass="22118">MNEEKYDYKKLIEEIFIPKDADKITLNKEIKDRLLKINWLSNCGRQDELDLSFEYTYIKRIKEIEKMLDDVKWGNTCINARNDLTGFLSLHHSRKYHCWNQMVDEVKDDIISGISNIIIESCRKLGIPEKMGDHIYSDIVNIALTYSYKEYYESVFYDDMLKIYESGHLPCGWLGKKYPNGKFKIY</sequence>
<accession>A0A1M5ZGB2</accession>
<dbReference type="STRING" id="1121131.SAMN02745229_02262"/>
<dbReference type="OrthoDB" id="1426432at2"/>
<dbReference type="GeneID" id="89509814"/>
<dbReference type="RefSeq" id="WP_073387834.1">
    <property type="nucleotide sequence ID" value="NZ_FQXK01000018.1"/>
</dbReference>
<proteinExistence type="predicted"/>
<protein>
    <submittedName>
        <fullName evidence="1">Uncharacterized protein</fullName>
    </submittedName>
</protein>
<evidence type="ECO:0000313" key="1">
    <source>
        <dbReference type="EMBL" id="SHI23250.1"/>
    </source>
</evidence>
<dbReference type="EMBL" id="FQXK01000018">
    <property type="protein sequence ID" value="SHI23250.1"/>
    <property type="molecule type" value="Genomic_DNA"/>
</dbReference>
<keyword evidence="2" id="KW-1185">Reference proteome</keyword>
<dbReference type="Proteomes" id="UP000184278">
    <property type="component" value="Unassembled WGS sequence"/>
</dbReference>
<name>A0A1M5ZGB2_BUTFI</name>
<gene>
    <name evidence="1" type="ORF">SAMN02745229_02262</name>
</gene>
<reference evidence="2" key="1">
    <citation type="submission" date="2016-11" db="EMBL/GenBank/DDBJ databases">
        <authorList>
            <person name="Varghese N."/>
            <person name="Submissions S."/>
        </authorList>
    </citation>
    <scope>NUCLEOTIDE SEQUENCE [LARGE SCALE GENOMIC DNA]</scope>
    <source>
        <strain evidence="2">DSM 3071</strain>
    </source>
</reference>
<dbReference type="AlphaFoldDB" id="A0A1M5ZGB2"/>